<dbReference type="GO" id="GO:1900376">
    <property type="term" value="P:regulation of secondary metabolite biosynthetic process"/>
    <property type="evidence" value="ECO:0007669"/>
    <property type="project" value="TreeGrafter"/>
</dbReference>
<comment type="similarity">
    <text evidence="1">Belongs to the Fur family.</text>
</comment>
<dbReference type="InterPro" id="IPR043135">
    <property type="entry name" value="Fur_C"/>
</dbReference>
<dbReference type="GO" id="GO:0008270">
    <property type="term" value="F:zinc ion binding"/>
    <property type="evidence" value="ECO:0007669"/>
    <property type="project" value="TreeGrafter"/>
</dbReference>
<dbReference type="STRING" id="1120919.GCA_000429165_03759"/>
<evidence type="ECO:0000313" key="9">
    <source>
        <dbReference type="EMBL" id="GEN61615.1"/>
    </source>
</evidence>
<keyword evidence="7" id="KW-0479">Metal-binding</keyword>
<evidence type="ECO:0000256" key="8">
    <source>
        <dbReference type="PIRSR" id="PIRSR602481-2"/>
    </source>
</evidence>
<evidence type="ECO:0000256" key="2">
    <source>
        <dbReference type="ARBA" id="ARBA00022491"/>
    </source>
</evidence>
<evidence type="ECO:0000256" key="3">
    <source>
        <dbReference type="ARBA" id="ARBA00022833"/>
    </source>
</evidence>
<dbReference type="GO" id="GO:0045892">
    <property type="term" value="P:negative regulation of DNA-templated transcription"/>
    <property type="evidence" value="ECO:0007669"/>
    <property type="project" value="TreeGrafter"/>
</dbReference>
<evidence type="ECO:0000256" key="1">
    <source>
        <dbReference type="ARBA" id="ARBA00007957"/>
    </source>
</evidence>
<keyword evidence="5" id="KW-0238">DNA-binding</keyword>
<dbReference type="EMBL" id="BJYF01000051">
    <property type="protein sequence ID" value="GEN61615.1"/>
    <property type="molecule type" value="Genomic_DNA"/>
</dbReference>
<name>A0A511XFD0_9PROT</name>
<dbReference type="Gene3D" id="1.10.10.10">
    <property type="entry name" value="Winged helix-like DNA-binding domain superfamily/Winged helix DNA-binding domain"/>
    <property type="match status" value="1"/>
</dbReference>
<feature type="binding site" evidence="7">
    <location>
        <position position="184"/>
    </location>
    <ligand>
        <name>Zn(2+)</name>
        <dbReference type="ChEBI" id="CHEBI:29105"/>
    </ligand>
</feature>
<comment type="cofactor">
    <cofactor evidence="7">
        <name>Zn(2+)</name>
        <dbReference type="ChEBI" id="CHEBI:29105"/>
    </cofactor>
    <text evidence="7">Binds 1 zinc ion per subunit.</text>
</comment>
<dbReference type="AlphaFoldDB" id="A0A511XFD0"/>
<organism evidence="9 10">
    <name type="scientific">Acetobacter nitrogenifigens DSM 23921 = NBRC 105050</name>
    <dbReference type="NCBI Taxonomy" id="1120919"/>
    <lineage>
        <taxon>Bacteria</taxon>
        <taxon>Pseudomonadati</taxon>
        <taxon>Pseudomonadota</taxon>
        <taxon>Alphaproteobacteria</taxon>
        <taxon>Acetobacterales</taxon>
        <taxon>Acetobacteraceae</taxon>
        <taxon>Acetobacter</taxon>
    </lineage>
</organism>
<evidence type="ECO:0000256" key="5">
    <source>
        <dbReference type="ARBA" id="ARBA00023125"/>
    </source>
</evidence>
<evidence type="ECO:0000256" key="6">
    <source>
        <dbReference type="ARBA" id="ARBA00023163"/>
    </source>
</evidence>
<feature type="binding site" evidence="7">
    <location>
        <position position="141"/>
    </location>
    <ligand>
        <name>Zn(2+)</name>
        <dbReference type="ChEBI" id="CHEBI:29105"/>
    </ligand>
</feature>
<accession>A0A511XFD0</accession>
<evidence type="ECO:0000256" key="4">
    <source>
        <dbReference type="ARBA" id="ARBA00023015"/>
    </source>
</evidence>
<proteinExistence type="inferred from homology"/>
<keyword evidence="6" id="KW-0804">Transcription</keyword>
<dbReference type="GO" id="GO:0005829">
    <property type="term" value="C:cytosol"/>
    <property type="evidence" value="ECO:0007669"/>
    <property type="project" value="TreeGrafter"/>
</dbReference>
<dbReference type="CDD" id="cd07153">
    <property type="entry name" value="Fur_like"/>
    <property type="match status" value="1"/>
</dbReference>
<dbReference type="InterPro" id="IPR036390">
    <property type="entry name" value="WH_DNA-bd_sf"/>
</dbReference>
<dbReference type="InterPro" id="IPR036388">
    <property type="entry name" value="WH-like_DNA-bd_sf"/>
</dbReference>
<gene>
    <name evidence="9" type="ORF">ANI02nite_34990</name>
</gene>
<keyword evidence="3 7" id="KW-0862">Zinc</keyword>
<dbReference type="SUPFAM" id="SSF46785">
    <property type="entry name" value="Winged helix' DNA-binding domain"/>
    <property type="match status" value="1"/>
</dbReference>
<dbReference type="GO" id="GO:0000976">
    <property type="term" value="F:transcription cis-regulatory region binding"/>
    <property type="evidence" value="ECO:0007669"/>
    <property type="project" value="TreeGrafter"/>
</dbReference>
<dbReference type="InterPro" id="IPR002481">
    <property type="entry name" value="FUR"/>
</dbReference>
<evidence type="ECO:0000313" key="10">
    <source>
        <dbReference type="Proteomes" id="UP000321635"/>
    </source>
</evidence>
<protein>
    <submittedName>
        <fullName evidence="9">Uncharacterized protein</fullName>
    </submittedName>
</protein>
<dbReference type="PANTHER" id="PTHR33202:SF6">
    <property type="entry name" value="ZINC UPTAKE REGULATION PROTEIN"/>
    <property type="match status" value="1"/>
</dbReference>
<comment type="caution">
    <text evidence="9">The sequence shown here is derived from an EMBL/GenBank/DDBJ whole genome shotgun (WGS) entry which is preliminary data.</text>
</comment>
<keyword evidence="2" id="KW-0678">Repressor</keyword>
<evidence type="ECO:0000256" key="7">
    <source>
        <dbReference type="PIRSR" id="PIRSR602481-1"/>
    </source>
</evidence>
<comment type="cofactor">
    <cofactor evidence="8">
        <name>Mn(2+)</name>
        <dbReference type="ChEBI" id="CHEBI:29035"/>
    </cofactor>
    <cofactor evidence="8">
        <name>Fe(2+)</name>
        <dbReference type="ChEBI" id="CHEBI:29033"/>
    </cofactor>
    <text evidence="8">Binds 1 Mn(2+) or Fe(2+) ion per subunit.</text>
</comment>
<feature type="binding site" evidence="7">
    <location>
        <position position="181"/>
    </location>
    <ligand>
        <name>Zn(2+)</name>
        <dbReference type="ChEBI" id="CHEBI:29105"/>
    </ligand>
</feature>
<feature type="binding site" evidence="8">
    <location>
        <position position="127"/>
    </location>
    <ligand>
        <name>Fe cation</name>
        <dbReference type="ChEBI" id="CHEBI:24875"/>
    </ligand>
</feature>
<dbReference type="Pfam" id="PF01475">
    <property type="entry name" value="FUR"/>
    <property type="match status" value="1"/>
</dbReference>
<feature type="binding site" evidence="7">
    <location>
        <position position="144"/>
    </location>
    <ligand>
        <name>Zn(2+)</name>
        <dbReference type="ChEBI" id="CHEBI:29105"/>
    </ligand>
</feature>
<dbReference type="GO" id="GO:0003700">
    <property type="term" value="F:DNA-binding transcription factor activity"/>
    <property type="evidence" value="ECO:0007669"/>
    <property type="project" value="InterPro"/>
</dbReference>
<keyword evidence="10" id="KW-1185">Reference proteome</keyword>
<keyword evidence="8" id="KW-0408">Iron</keyword>
<reference evidence="9 10" key="1">
    <citation type="submission" date="2019-07" db="EMBL/GenBank/DDBJ databases">
        <title>Whole genome shotgun sequence of Acetobacter nitrogenifigens NBRC 105050.</title>
        <authorList>
            <person name="Hosoyama A."/>
            <person name="Uohara A."/>
            <person name="Ohji S."/>
            <person name="Ichikawa N."/>
        </authorList>
    </citation>
    <scope>NUCLEOTIDE SEQUENCE [LARGE SCALE GENOMIC DNA]</scope>
    <source>
        <strain evidence="9 10">NBRC 105050</strain>
    </source>
</reference>
<sequence>MGSARDMAYDIHAMPTATRPTPEAFVPEGDRLSARTEALLDRADSLCVKRGVRMTALRRQVMGLMLESSHPLRAYDLLEQLQARHAGAAPPTVYRALDFLLEHGLAHKIERLSSFVPCVHVLDHSHDHDGDCAHATQFLICRTCARVTELEDGGIVRAIALASRGSGFHVQHSTIEIEGLCAECLASGTNESASLPPQ</sequence>
<keyword evidence="4" id="KW-0805">Transcription regulation</keyword>
<dbReference type="Gene3D" id="3.30.1490.190">
    <property type="match status" value="1"/>
</dbReference>
<dbReference type="PANTHER" id="PTHR33202">
    <property type="entry name" value="ZINC UPTAKE REGULATION PROTEIN"/>
    <property type="match status" value="1"/>
</dbReference>
<dbReference type="Proteomes" id="UP000321635">
    <property type="component" value="Unassembled WGS sequence"/>
</dbReference>